<accession>A0A397ITD6</accession>
<gene>
    <name evidence="1" type="ORF">Glove_150g6</name>
</gene>
<organism evidence="1 2">
    <name type="scientific">Diversispora epigaea</name>
    <dbReference type="NCBI Taxonomy" id="1348612"/>
    <lineage>
        <taxon>Eukaryota</taxon>
        <taxon>Fungi</taxon>
        <taxon>Fungi incertae sedis</taxon>
        <taxon>Mucoromycota</taxon>
        <taxon>Glomeromycotina</taxon>
        <taxon>Glomeromycetes</taxon>
        <taxon>Diversisporales</taxon>
        <taxon>Diversisporaceae</taxon>
        <taxon>Diversispora</taxon>
    </lineage>
</organism>
<evidence type="ECO:0000313" key="2">
    <source>
        <dbReference type="Proteomes" id="UP000266861"/>
    </source>
</evidence>
<protein>
    <submittedName>
        <fullName evidence="1">Uncharacterized protein</fullName>
    </submittedName>
</protein>
<keyword evidence="2" id="KW-1185">Reference proteome</keyword>
<reference evidence="1 2" key="1">
    <citation type="submission" date="2018-08" db="EMBL/GenBank/DDBJ databases">
        <title>Genome and evolution of the arbuscular mycorrhizal fungus Diversispora epigaea (formerly Glomus versiforme) and its bacterial endosymbionts.</title>
        <authorList>
            <person name="Sun X."/>
            <person name="Fei Z."/>
            <person name="Harrison M."/>
        </authorList>
    </citation>
    <scope>NUCLEOTIDE SEQUENCE [LARGE SCALE GENOMIC DNA]</scope>
    <source>
        <strain evidence="1 2">IT104</strain>
    </source>
</reference>
<comment type="caution">
    <text evidence="1">The sequence shown here is derived from an EMBL/GenBank/DDBJ whole genome shotgun (WGS) entry which is preliminary data.</text>
</comment>
<evidence type="ECO:0000313" key="1">
    <source>
        <dbReference type="EMBL" id="RHZ79221.1"/>
    </source>
</evidence>
<name>A0A397ITD6_9GLOM</name>
<proteinExistence type="predicted"/>
<dbReference type="AlphaFoldDB" id="A0A397ITD6"/>
<dbReference type="Proteomes" id="UP000266861">
    <property type="component" value="Unassembled WGS sequence"/>
</dbReference>
<sequence length="376" mass="43944">MHRARAIMLRYLSKGPYKIKNEINNINSEIDKIWNNAEIISHKSHDQTPLNHGVDLHVNFRELLPTDSNDNSETLSSLNDLDNSNNINNNFLVSNISKLDESVISNNENYTYMSIGQLPSLFLPKENMKESLSSSTINKDHLPKGNNEYNQQLMSESYNQYVRNNEHFLLTEEEIYNELETFSNTLSSPDLFASYIINLQYIEHLVQITPPFIFDKLFKNDRGVFRNLKSSYQNYLQYHKKSSFLQQGKRSRTYFWEYLIKLVSPTGYSPKYNNQIKYVIIILEIPSEQLDLENVSSILQQKYLESKPSLNSYLERLVKILRKNLNRFSSIQYKELDIIDETVKQYQAGKCINNIFNKSSTFNKSKNHQGKGTLVE</sequence>
<dbReference type="EMBL" id="PQFF01000141">
    <property type="protein sequence ID" value="RHZ79221.1"/>
    <property type="molecule type" value="Genomic_DNA"/>
</dbReference>